<dbReference type="PANTHER" id="PTHR43767:SF1">
    <property type="entry name" value="NONRIBOSOMAL PEPTIDE SYNTHASE PES1 (EUROFUNG)-RELATED"/>
    <property type="match status" value="1"/>
</dbReference>
<proteinExistence type="predicted"/>
<dbReference type="InterPro" id="IPR025110">
    <property type="entry name" value="AMP-bd_C"/>
</dbReference>
<feature type="domain" description="AMP-dependent synthetase/ligase" evidence="3">
    <location>
        <begin position="41"/>
        <end position="410"/>
    </location>
</feature>
<dbReference type="Pfam" id="PF13193">
    <property type="entry name" value="AMP-binding_C"/>
    <property type="match status" value="1"/>
</dbReference>
<dbReference type="Gene3D" id="3.40.50.980">
    <property type="match status" value="2"/>
</dbReference>
<feature type="region of interest" description="Disordered" evidence="2">
    <location>
        <begin position="374"/>
        <end position="398"/>
    </location>
</feature>
<evidence type="ECO:0000259" key="3">
    <source>
        <dbReference type="Pfam" id="PF00501"/>
    </source>
</evidence>
<evidence type="ECO:0000256" key="1">
    <source>
        <dbReference type="ARBA" id="ARBA00022598"/>
    </source>
</evidence>
<gene>
    <name evidence="5" type="ORF">AVR91_0234905</name>
</gene>
<reference evidence="5 6" key="1">
    <citation type="submission" date="2016-12" db="EMBL/GenBank/DDBJ databases">
        <title>Amycolatopsis keratiniphila subsp. keratiniphila genome sequencing and assembly.</title>
        <authorList>
            <person name="Mayilraj S."/>
            <person name="Kaur N."/>
        </authorList>
    </citation>
    <scope>NUCLEOTIDE SEQUENCE [LARGE SCALE GENOMIC DNA]</scope>
    <source>
        <strain evidence="5 6">DSM 44409</strain>
    </source>
</reference>
<dbReference type="EMBL" id="LQMT02000037">
    <property type="protein sequence ID" value="ONF63338.1"/>
    <property type="molecule type" value="Genomic_DNA"/>
</dbReference>
<dbReference type="OrthoDB" id="9803968at2"/>
<dbReference type="PROSITE" id="PS00455">
    <property type="entry name" value="AMP_BINDING"/>
    <property type="match status" value="1"/>
</dbReference>
<evidence type="ECO:0000313" key="6">
    <source>
        <dbReference type="Proteomes" id="UP000076660"/>
    </source>
</evidence>
<sequence>MPSKPVQPSRAGTVPWPADLVERYVAEGHWKGQALASRFVAAADATPDVEALTDGDFRLTYAELLSRVDGAAQRLRTLGLRPDDRLLVQLPNGWEFVVLTLACFRLGVIPVMALIQHRRHELSYLAELSEARAIAVPDRVKDFDHQELAAGIAAGAETIEHVIVAGDVRDGHVDLRALCAPAADPAAARAELDALTPDPRSVALLILSGGTTGLPKLIARTHDDYACYVDGSADAFGFDASSVYLAVLPFGHNYPLSAILGVLWAGGRVVVSPSPSPRDSLGAIEAERATVTSVVPAIVVRWLEYREADKHHDLSSFKVLTLGAARLQDQLVRQISTVFGCTLQQGYGMAEGLTNLTRLDDPFDITCDTQGRPINPADELRVVDPDGNPVPPDEQGELITRGPYTIRGYYRAPEHNERAFTPDGWYRTGDVVRLRPDGYVVVEGRTKDVINRGGEKIAAEEVESFAYQLDSVEMAASVAMPDPVLGERGCLYVVPTPGASVALQDVIDVMETAGVARFKLPERLVIVDAMPRTPIGKIDKKVLRADIARRLEEEAA</sequence>
<dbReference type="AlphaFoldDB" id="A0A1W2LL37"/>
<comment type="caution">
    <text evidence="5">The sequence shown here is derived from an EMBL/GenBank/DDBJ whole genome shotgun (WGS) entry which is preliminary data.</text>
</comment>
<dbReference type="SUPFAM" id="SSF56801">
    <property type="entry name" value="Acetyl-CoA synthetase-like"/>
    <property type="match status" value="1"/>
</dbReference>
<evidence type="ECO:0000259" key="4">
    <source>
        <dbReference type="Pfam" id="PF13193"/>
    </source>
</evidence>
<dbReference type="Gene3D" id="3.30.300.30">
    <property type="match status" value="1"/>
</dbReference>
<dbReference type="GO" id="GO:0016878">
    <property type="term" value="F:acid-thiol ligase activity"/>
    <property type="evidence" value="ECO:0007669"/>
    <property type="project" value="UniProtKB-ARBA"/>
</dbReference>
<accession>A0A1W2LL37</accession>
<name>A0A1W2LL37_9PSEU</name>
<evidence type="ECO:0000313" key="5">
    <source>
        <dbReference type="EMBL" id="ONF63338.1"/>
    </source>
</evidence>
<organism evidence="5 6">
    <name type="scientific">Amycolatopsis keratiniphila subsp. keratiniphila</name>
    <dbReference type="NCBI Taxonomy" id="227715"/>
    <lineage>
        <taxon>Bacteria</taxon>
        <taxon>Bacillati</taxon>
        <taxon>Actinomycetota</taxon>
        <taxon>Actinomycetes</taxon>
        <taxon>Pseudonocardiales</taxon>
        <taxon>Pseudonocardiaceae</taxon>
        <taxon>Amycolatopsis</taxon>
        <taxon>Amycolatopsis japonica group</taxon>
    </lineage>
</organism>
<dbReference type="FunFam" id="2.30.38.10:FF:000003">
    <property type="entry name" value="Vibriobactin-specific 2,3-dihydroxybenzoate-AMP ligase"/>
    <property type="match status" value="1"/>
</dbReference>
<evidence type="ECO:0000256" key="2">
    <source>
        <dbReference type="SAM" id="MobiDB-lite"/>
    </source>
</evidence>
<protein>
    <submittedName>
        <fullName evidence="5">2,3-dihydroxybenzoate-AMP ligase</fullName>
    </submittedName>
</protein>
<dbReference type="Gene3D" id="2.30.38.10">
    <property type="entry name" value="Luciferase, Domain 3"/>
    <property type="match status" value="1"/>
</dbReference>
<dbReference type="InterPro" id="IPR020845">
    <property type="entry name" value="AMP-binding_CS"/>
</dbReference>
<dbReference type="InterPro" id="IPR045851">
    <property type="entry name" value="AMP-bd_C_sf"/>
</dbReference>
<dbReference type="Pfam" id="PF00501">
    <property type="entry name" value="AMP-binding"/>
    <property type="match status" value="1"/>
</dbReference>
<dbReference type="InterPro" id="IPR050237">
    <property type="entry name" value="ATP-dep_AMP-bd_enzyme"/>
</dbReference>
<dbReference type="RefSeq" id="WP_063272288.1">
    <property type="nucleotide sequence ID" value="NZ_LQMT02000037.1"/>
</dbReference>
<dbReference type="PANTHER" id="PTHR43767">
    <property type="entry name" value="LONG-CHAIN-FATTY-ACID--COA LIGASE"/>
    <property type="match status" value="1"/>
</dbReference>
<dbReference type="Proteomes" id="UP000076660">
    <property type="component" value="Unassembled WGS sequence"/>
</dbReference>
<dbReference type="InterPro" id="IPR000873">
    <property type="entry name" value="AMP-dep_synth/lig_dom"/>
</dbReference>
<feature type="domain" description="AMP-binding enzyme C-terminal" evidence="4">
    <location>
        <begin position="461"/>
        <end position="537"/>
    </location>
</feature>
<keyword evidence="1 5" id="KW-0436">Ligase</keyword>